<dbReference type="AlphaFoldDB" id="A0A803LFF5"/>
<dbReference type="OMA" id="KLVWPEL"/>
<dbReference type="GO" id="GO:0004867">
    <property type="term" value="F:serine-type endopeptidase inhibitor activity"/>
    <property type="evidence" value="ECO:0007669"/>
    <property type="project" value="UniProtKB-KW"/>
</dbReference>
<protein>
    <submittedName>
        <fullName evidence="4">Uncharacterized protein</fullName>
    </submittedName>
</protein>
<reference evidence="4" key="2">
    <citation type="submission" date="2021-03" db="UniProtKB">
        <authorList>
            <consortium name="EnsemblPlants"/>
        </authorList>
    </citation>
    <scope>IDENTIFICATION</scope>
</reference>
<organism evidence="4 5">
    <name type="scientific">Chenopodium quinoa</name>
    <name type="common">Quinoa</name>
    <dbReference type="NCBI Taxonomy" id="63459"/>
    <lineage>
        <taxon>Eukaryota</taxon>
        <taxon>Viridiplantae</taxon>
        <taxon>Streptophyta</taxon>
        <taxon>Embryophyta</taxon>
        <taxon>Tracheophyta</taxon>
        <taxon>Spermatophyta</taxon>
        <taxon>Magnoliopsida</taxon>
        <taxon>eudicotyledons</taxon>
        <taxon>Gunneridae</taxon>
        <taxon>Pentapetalae</taxon>
        <taxon>Caryophyllales</taxon>
        <taxon>Chenopodiaceae</taxon>
        <taxon>Chenopodioideae</taxon>
        <taxon>Atripliceae</taxon>
        <taxon>Chenopodium</taxon>
    </lineage>
</organism>
<keyword evidence="3" id="KW-0722">Serine protease inhibitor</keyword>
<evidence type="ECO:0000313" key="5">
    <source>
        <dbReference type="Proteomes" id="UP000596660"/>
    </source>
</evidence>
<dbReference type="Proteomes" id="UP000596660">
    <property type="component" value="Unplaced"/>
</dbReference>
<evidence type="ECO:0000256" key="1">
    <source>
        <dbReference type="ARBA" id="ARBA00008210"/>
    </source>
</evidence>
<keyword evidence="5" id="KW-1185">Reference proteome</keyword>
<dbReference type="Pfam" id="PF00280">
    <property type="entry name" value="potato_inhibit"/>
    <property type="match status" value="1"/>
</dbReference>
<dbReference type="GO" id="GO:0009611">
    <property type="term" value="P:response to wounding"/>
    <property type="evidence" value="ECO:0007669"/>
    <property type="project" value="InterPro"/>
</dbReference>
<dbReference type="Gene3D" id="3.30.10.10">
    <property type="entry name" value="Trypsin Inhibitor V, subunit A"/>
    <property type="match status" value="2"/>
</dbReference>
<dbReference type="InterPro" id="IPR036354">
    <property type="entry name" value="Prot_inh_pot1_sf"/>
</dbReference>
<dbReference type="PANTHER" id="PTHR33091:SF73">
    <property type="entry name" value="INHIBITOR OF TRYPSIN AND HAGEMAN FACTOR-LIKE"/>
    <property type="match status" value="1"/>
</dbReference>
<proteinExistence type="inferred from homology"/>
<comment type="similarity">
    <text evidence="1">Belongs to the protease inhibitor I13 (potato type I serine protease inhibitor) family.</text>
</comment>
<name>A0A803LFF5_CHEQI</name>
<accession>A0A803LFF5</accession>
<dbReference type="InterPro" id="IPR000864">
    <property type="entry name" value="Prot_inh_pot1"/>
</dbReference>
<dbReference type="PANTHER" id="PTHR33091">
    <property type="entry name" value="PROTEIN, PUTATIVE, EXPRESSED-RELATED"/>
    <property type="match status" value="1"/>
</dbReference>
<evidence type="ECO:0000313" key="4">
    <source>
        <dbReference type="EnsemblPlants" id="AUR62011911-RA:cds"/>
    </source>
</evidence>
<evidence type="ECO:0000256" key="3">
    <source>
        <dbReference type="ARBA" id="ARBA00022900"/>
    </source>
</evidence>
<sequence length="105" mass="11551">MDCQELVGEDGKKAAEIIESENPHVTAFIVPSGSQIDFSFRCKLVWPELVGEDGKKAAEIIEKENPSVKAVVLDEDSDIPFDLRCDRVFVFVDSNNIVVDIPSVG</sequence>
<evidence type="ECO:0000256" key="2">
    <source>
        <dbReference type="ARBA" id="ARBA00022690"/>
    </source>
</evidence>
<dbReference type="PROSITE" id="PS00285">
    <property type="entry name" value="POTATO_INHIBITOR"/>
    <property type="match status" value="1"/>
</dbReference>
<dbReference type="Gramene" id="AUR62011911-RA">
    <property type="protein sequence ID" value="AUR62011911-RA:cds"/>
    <property type="gene ID" value="AUR62011911"/>
</dbReference>
<dbReference type="SUPFAM" id="SSF54654">
    <property type="entry name" value="CI-2 family of serine protease inhibitors"/>
    <property type="match status" value="2"/>
</dbReference>
<reference evidence="4" key="1">
    <citation type="journal article" date="2017" name="Nature">
        <title>The genome of Chenopodium quinoa.</title>
        <authorList>
            <person name="Jarvis D.E."/>
            <person name="Ho Y.S."/>
            <person name="Lightfoot D.J."/>
            <person name="Schmoeckel S.M."/>
            <person name="Li B."/>
            <person name="Borm T.J.A."/>
            <person name="Ohyanagi H."/>
            <person name="Mineta K."/>
            <person name="Michell C.T."/>
            <person name="Saber N."/>
            <person name="Kharbatia N.M."/>
            <person name="Rupper R.R."/>
            <person name="Sharp A.R."/>
            <person name="Dally N."/>
            <person name="Boughton B.A."/>
            <person name="Woo Y.H."/>
            <person name="Gao G."/>
            <person name="Schijlen E.G.W.M."/>
            <person name="Guo X."/>
            <person name="Momin A.A."/>
            <person name="Negrao S."/>
            <person name="Al-Babili S."/>
            <person name="Gehring C."/>
            <person name="Roessner U."/>
            <person name="Jung C."/>
            <person name="Murphy K."/>
            <person name="Arold S.T."/>
            <person name="Gojobori T."/>
            <person name="van der Linden C.G."/>
            <person name="van Loo E.N."/>
            <person name="Jellen E.N."/>
            <person name="Maughan P.J."/>
            <person name="Tester M."/>
        </authorList>
    </citation>
    <scope>NUCLEOTIDE SEQUENCE [LARGE SCALE GENOMIC DNA]</scope>
    <source>
        <strain evidence="4">cv. PI 614886</strain>
    </source>
</reference>
<dbReference type="EnsemblPlants" id="AUR62011911-RA">
    <property type="protein sequence ID" value="AUR62011911-RA:cds"/>
    <property type="gene ID" value="AUR62011911"/>
</dbReference>
<keyword evidence="2" id="KW-0646">Protease inhibitor</keyword>